<dbReference type="SUPFAM" id="SSF46689">
    <property type="entry name" value="Homeodomain-like"/>
    <property type="match status" value="1"/>
</dbReference>
<dbReference type="PANTHER" id="PTHR43479:SF11">
    <property type="entry name" value="ACREF_ENVCD OPERON REPRESSOR-RELATED"/>
    <property type="match status" value="1"/>
</dbReference>
<dbReference type="GO" id="GO:0003677">
    <property type="term" value="F:DNA binding"/>
    <property type="evidence" value="ECO:0007669"/>
    <property type="project" value="UniProtKB-UniRule"/>
</dbReference>
<dbReference type="eggNOG" id="COG1309">
    <property type="taxonomic scope" value="Bacteria"/>
</dbReference>
<feature type="domain" description="HTH tetR-type" evidence="3">
    <location>
        <begin position="13"/>
        <end position="73"/>
    </location>
</feature>
<dbReference type="PANTHER" id="PTHR43479">
    <property type="entry name" value="ACREF/ENVCD OPERON REPRESSOR-RELATED"/>
    <property type="match status" value="1"/>
</dbReference>
<evidence type="ECO:0000256" key="2">
    <source>
        <dbReference type="PROSITE-ProRule" id="PRU00335"/>
    </source>
</evidence>
<organism evidence="4 5">
    <name type="scientific">Alcanivorax nanhaiticus</name>
    <dbReference type="NCBI Taxonomy" id="1177154"/>
    <lineage>
        <taxon>Bacteria</taxon>
        <taxon>Pseudomonadati</taxon>
        <taxon>Pseudomonadota</taxon>
        <taxon>Gammaproteobacteria</taxon>
        <taxon>Oceanospirillales</taxon>
        <taxon>Alcanivoracaceae</taxon>
        <taxon>Alcanivorax</taxon>
    </lineage>
</organism>
<feature type="DNA-binding region" description="H-T-H motif" evidence="2">
    <location>
        <begin position="36"/>
        <end position="55"/>
    </location>
</feature>
<proteinExistence type="predicted"/>
<accession>A0A095TPA4</accession>
<dbReference type="Gene3D" id="1.10.357.10">
    <property type="entry name" value="Tetracycline Repressor, domain 2"/>
    <property type="match status" value="1"/>
</dbReference>
<evidence type="ECO:0000313" key="4">
    <source>
        <dbReference type="EMBL" id="KGD64228.1"/>
    </source>
</evidence>
<name>A0A095TPA4_9GAMM</name>
<reference evidence="4 5" key="1">
    <citation type="submission" date="2012-09" db="EMBL/GenBank/DDBJ databases">
        <title>Genome Sequence of alkane-degrading Bacterium Alcanivorax sp. 19-m-6.</title>
        <authorList>
            <person name="Lai Q."/>
            <person name="Shao Z."/>
        </authorList>
    </citation>
    <scope>NUCLEOTIDE SEQUENCE [LARGE SCALE GENOMIC DNA]</scope>
    <source>
        <strain evidence="4 5">19-m-6</strain>
    </source>
</reference>
<sequence length="221" mass="25059">MNAQRRTQEQRSDAMRERIIQAVLTCLEKDGFAGTTVSRIINIAGVSRGAPLHHFSSKADMIAAAAEHLIRQHYIQLGKAIAKLHGSEDRLEALIFGAWKNVFDQPEFIPLMQLLTASQHDPELASILQRVWTSNYFIVGNAADHYLEAISEDTDVRSMMMLTQWLLRGMAQDLHIVADKTLFDRYLKVWCNMLAVHLRARADVNDPPPYPPKWELPLSDA</sequence>
<dbReference type="EMBL" id="ARXV01000010">
    <property type="protein sequence ID" value="KGD64228.1"/>
    <property type="molecule type" value="Genomic_DNA"/>
</dbReference>
<dbReference type="STRING" id="1177154.Y5S_02530"/>
<evidence type="ECO:0000259" key="3">
    <source>
        <dbReference type="PROSITE" id="PS50977"/>
    </source>
</evidence>
<dbReference type="PROSITE" id="PS50977">
    <property type="entry name" value="HTH_TETR_2"/>
    <property type="match status" value="1"/>
</dbReference>
<evidence type="ECO:0000256" key="1">
    <source>
        <dbReference type="ARBA" id="ARBA00023125"/>
    </source>
</evidence>
<comment type="caution">
    <text evidence="4">The sequence shown here is derived from an EMBL/GenBank/DDBJ whole genome shotgun (WGS) entry which is preliminary data.</text>
</comment>
<dbReference type="RefSeq" id="WP_022983803.1">
    <property type="nucleotide sequence ID" value="NZ_ARXV01000010.1"/>
</dbReference>
<evidence type="ECO:0000313" key="5">
    <source>
        <dbReference type="Proteomes" id="UP000029444"/>
    </source>
</evidence>
<gene>
    <name evidence="4" type="ORF">Y5S_02530</name>
</gene>
<protein>
    <submittedName>
        <fullName evidence="4">Transcriptional regulator</fullName>
    </submittedName>
</protein>
<dbReference type="InterPro" id="IPR001647">
    <property type="entry name" value="HTH_TetR"/>
</dbReference>
<dbReference type="AlphaFoldDB" id="A0A095TPA4"/>
<keyword evidence="1 2" id="KW-0238">DNA-binding</keyword>
<dbReference type="PATRIC" id="fig|1177154.3.peg.2566"/>
<dbReference type="InterPro" id="IPR009057">
    <property type="entry name" value="Homeodomain-like_sf"/>
</dbReference>
<dbReference type="Proteomes" id="UP000029444">
    <property type="component" value="Unassembled WGS sequence"/>
</dbReference>
<keyword evidence="5" id="KW-1185">Reference proteome</keyword>
<dbReference type="InterPro" id="IPR050624">
    <property type="entry name" value="HTH-type_Tx_Regulator"/>
</dbReference>
<dbReference type="Pfam" id="PF00440">
    <property type="entry name" value="TetR_N"/>
    <property type="match status" value="1"/>
</dbReference>